<dbReference type="Pfam" id="PF01385">
    <property type="entry name" value="OrfB_IS605"/>
    <property type="match status" value="1"/>
</dbReference>
<evidence type="ECO:0000259" key="2">
    <source>
        <dbReference type="Pfam" id="PF01385"/>
    </source>
</evidence>
<sequence length="172" mass="18879">MQDEVLWAWHPSLSRPMARRPPAQVSTFWAEKASAAPAARQPHGERLSNRTTAGLKLAKAHATVADKRLDFLHKFSTRLLRESQTVVLEDPSVSGMARNHKLSRSIAAAWGIFRMLPVGRACSPQDLKREHTGIRRCNDAPLERRNPCSPGREGGQRYGLGGLLPSSAAAPS</sequence>
<reference evidence="3" key="1">
    <citation type="submission" date="2019-09" db="EMBL/GenBank/DDBJ databases">
        <title>Characterisation of the sponge microbiome using genome-centric metagenomics.</title>
        <authorList>
            <person name="Engelberts J.P."/>
            <person name="Robbins S.J."/>
            <person name="De Goeij J.M."/>
            <person name="Aranda M."/>
            <person name="Bell S.C."/>
            <person name="Webster N.S."/>
        </authorList>
    </citation>
    <scope>NUCLEOTIDE SEQUENCE</scope>
    <source>
        <strain evidence="3">SB0676_bin_10</strain>
    </source>
</reference>
<organism evidence="3">
    <name type="scientific">Synechococcus sp. SB0676_bin_10</name>
    <dbReference type="NCBI Taxonomy" id="2604869"/>
    <lineage>
        <taxon>Bacteria</taxon>
        <taxon>Bacillati</taxon>
        <taxon>Cyanobacteriota</taxon>
        <taxon>Cyanophyceae</taxon>
        <taxon>Synechococcales</taxon>
        <taxon>Synechococcaceae</taxon>
        <taxon>Synechococcus</taxon>
    </lineage>
</organism>
<feature type="region of interest" description="Disordered" evidence="1">
    <location>
        <begin position="138"/>
        <end position="172"/>
    </location>
</feature>
<dbReference type="InterPro" id="IPR001959">
    <property type="entry name" value="Transposase"/>
</dbReference>
<proteinExistence type="predicted"/>
<evidence type="ECO:0000256" key="1">
    <source>
        <dbReference type="SAM" id="MobiDB-lite"/>
    </source>
</evidence>
<name>A0A6B1F6H5_9SYNE</name>
<feature type="compositionally biased region" description="Gly residues" evidence="1">
    <location>
        <begin position="152"/>
        <end position="162"/>
    </location>
</feature>
<accession>A0A6B1F6H5</accession>
<protein>
    <submittedName>
        <fullName evidence="3">Transposase</fullName>
    </submittedName>
</protein>
<dbReference type="AlphaFoldDB" id="A0A6B1F6H5"/>
<evidence type="ECO:0000313" key="3">
    <source>
        <dbReference type="EMBL" id="MYG37767.1"/>
    </source>
</evidence>
<dbReference type="EMBL" id="VYDO01000072">
    <property type="protein sequence ID" value="MYG37767.1"/>
    <property type="molecule type" value="Genomic_DNA"/>
</dbReference>
<comment type="caution">
    <text evidence="3">The sequence shown here is derived from an EMBL/GenBank/DDBJ whole genome shotgun (WGS) entry which is preliminary data.</text>
</comment>
<gene>
    <name evidence="3" type="ORF">F4162_01870</name>
</gene>
<feature type="domain" description="Probable transposase IS891/IS1136/IS1341" evidence="2">
    <location>
        <begin position="47"/>
        <end position="99"/>
    </location>
</feature>